<dbReference type="Pfam" id="PF12874">
    <property type="entry name" value="zf-met"/>
    <property type="match status" value="1"/>
</dbReference>
<evidence type="ECO:0000259" key="2">
    <source>
        <dbReference type="SMART" id="SM00451"/>
    </source>
</evidence>
<protein>
    <recommendedName>
        <fullName evidence="2">U1-type domain-containing protein</fullName>
    </recommendedName>
</protein>
<dbReference type="SUPFAM" id="SSF57667">
    <property type="entry name" value="beta-beta-alpha zinc fingers"/>
    <property type="match status" value="1"/>
</dbReference>
<dbReference type="STRING" id="3821.A0A151S3P5"/>
<accession>A0A151S3P5</accession>
<proteinExistence type="predicted"/>
<dbReference type="GO" id="GO:0003676">
    <property type="term" value="F:nucleic acid binding"/>
    <property type="evidence" value="ECO:0007669"/>
    <property type="project" value="InterPro"/>
</dbReference>
<organism evidence="3 4">
    <name type="scientific">Cajanus cajan</name>
    <name type="common">Pigeon pea</name>
    <name type="synonym">Cajanus indicus</name>
    <dbReference type="NCBI Taxonomy" id="3821"/>
    <lineage>
        <taxon>Eukaryota</taxon>
        <taxon>Viridiplantae</taxon>
        <taxon>Streptophyta</taxon>
        <taxon>Embryophyta</taxon>
        <taxon>Tracheophyta</taxon>
        <taxon>Spermatophyta</taxon>
        <taxon>Magnoliopsida</taxon>
        <taxon>eudicotyledons</taxon>
        <taxon>Gunneridae</taxon>
        <taxon>Pentapetalae</taxon>
        <taxon>rosids</taxon>
        <taxon>fabids</taxon>
        <taxon>Fabales</taxon>
        <taxon>Fabaceae</taxon>
        <taxon>Papilionoideae</taxon>
        <taxon>50 kb inversion clade</taxon>
        <taxon>NPAAA clade</taxon>
        <taxon>indigoferoid/millettioid clade</taxon>
        <taxon>Phaseoleae</taxon>
        <taxon>Cajanus</taxon>
    </lineage>
</organism>
<feature type="compositionally biased region" description="Polar residues" evidence="1">
    <location>
        <begin position="63"/>
        <end position="80"/>
    </location>
</feature>
<feature type="compositionally biased region" description="Basic residues" evidence="1">
    <location>
        <begin position="1"/>
        <end position="14"/>
    </location>
</feature>
<dbReference type="GO" id="GO:0008270">
    <property type="term" value="F:zinc ion binding"/>
    <property type="evidence" value="ECO:0007669"/>
    <property type="project" value="InterPro"/>
</dbReference>
<dbReference type="InterPro" id="IPR036236">
    <property type="entry name" value="Znf_C2H2_sf"/>
</dbReference>
<dbReference type="AlphaFoldDB" id="A0A151S3P5"/>
<feature type="domain" description="U1-type" evidence="2">
    <location>
        <begin position="135"/>
        <end position="169"/>
    </location>
</feature>
<feature type="compositionally biased region" description="Basic and acidic residues" evidence="1">
    <location>
        <begin position="90"/>
        <end position="99"/>
    </location>
</feature>
<dbReference type="Gene3D" id="3.30.160.60">
    <property type="entry name" value="Classic Zinc Finger"/>
    <property type="match status" value="1"/>
</dbReference>
<feature type="compositionally biased region" description="Polar residues" evidence="1">
    <location>
        <begin position="28"/>
        <end position="43"/>
    </location>
</feature>
<name>A0A151S3P5_CAJCA</name>
<sequence>MEQHKNGKRHRKNLLVHEEVQRRKALNGQLSGNISTSQSNLTIQPEEVQESEKKGLPEDNMGSEATSDNHNNETELQNNVAAGVSEEPQQEPKADEPAIHGHGFKRKMRGGRGGKYMRIDDGSRKPLEPPKPKQVTSFICELCNVKCDSQVVYNSHLIGKKHLSNFKRVYGHQAMNREAGIQPHPPVINTLSNANNFPVQQGTSVPTGVNEFLAQFLMNVLSNIQVPATAPLSGPAAAQIQVPILMAGSSHEPTSQNSSQTQVSDSLAHFNSSTGETKVKMSSVALQLDETACSSNNKVQISSVALQLGVTAGSSNNVNTETADGGPSKEETTISQDSSVMTPAENPVAANKQVPS</sequence>
<dbReference type="Proteomes" id="UP000075243">
    <property type="component" value="Unassembled WGS sequence"/>
</dbReference>
<dbReference type="PANTHER" id="PTHR47487">
    <property type="entry name" value="OS06G0651300 PROTEIN-RELATED"/>
    <property type="match status" value="1"/>
</dbReference>
<evidence type="ECO:0000313" key="4">
    <source>
        <dbReference type="Proteomes" id="UP000075243"/>
    </source>
</evidence>
<dbReference type="InterPro" id="IPR003604">
    <property type="entry name" value="Matrin/U1-like-C_Znf_C2H2"/>
</dbReference>
<dbReference type="SMART" id="SM00451">
    <property type="entry name" value="ZnF_U1"/>
    <property type="match status" value="1"/>
</dbReference>
<dbReference type="PANTHER" id="PTHR47487:SF3">
    <property type="entry name" value="GLUTENIN, HIGH MOLECULAR WEIGHT SUBUNIT 12-LIKE"/>
    <property type="match status" value="1"/>
</dbReference>
<feature type="compositionally biased region" description="Basic residues" evidence="1">
    <location>
        <begin position="102"/>
        <end position="112"/>
    </location>
</feature>
<dbReference type="OMA" id="WCEICIA"/>
<evidence type="ECO:0000256" key="1">
    <source>
        <dbReference type="SAM" id="MobiDB-lite"/>
    </source>
</evidence>
<dbReference type="EMBL" id="KQ483478">
    <property type="protein sequence ID" value="KYP49377.1"/>
    <property type="molecule type" value="Genomic_DNA"/>
</dbReference>
<reference evidence="3" key="1">
    <citation type="journal article" date="2012" name="Nat. Biotechnol.">
        <title>Draft genome sequence of pigeonpea (Cajanus cajan), an orphan legume crop of resource-poor farmers.</title>
        <authorList>
            <person name="Varshney R.K."/>
            <person name="Chen W."/>
            <person name="Li Y."/>
            <person name="Bharti A.K."/>
            <person name="Saxena R.K."/>
            <person name="Schlueter J.A."/>
            <person name="Donoghue M.T."/>
            <person name="Azam S."/>
            <person name="Fan G."/>
            <person name="Whaley A.M."/>
            <person name="Farmer A.D."/>
            <person name="Sheridan J."/>
            <person name="Iwata A."/>
            <person name="Tuteja R."/>
            <person name="Penmetsa R.V."/>
            <person name="Wu W."/>
            <person name="Upadhyaya H.D."/>
            <person name="Yang S.P."/>
            <person name="Shah T."/>
            <person name="Saxena K.B."/>
            <person name="Michael T."/>
            <person name="McCombie W.R."/>
            <person name="Yang B."/>
            <person name="Zhang G."/>
            <person name="Yang H."/>
            <person name="Wang J."/>
            <person name="Spillane C."/>
            <person name="Cook D.R."/>
            <person name="May G.D."/>
            <person name="Xu X."/>
            <person name="Jackson S.A."/>
        </authorList>
    </citation>
    <scope>NUCLEOTIDE SEQUENCE [LARGE SCALE GENOMIC DNA]</scope>
</reference>
<feature type="region of interest" description="Disordered" evidence="1">
    <location>
        <begin position="314"/>
        <end position="356"/>
    </location>
</feature>
<keyword evidence="4" id="KW-1185">Reference proteome</keyword>
<dbReference type="Gramene" id="C.cajan_28543.t">
    <property type="protein sequence ID" value="C.cajan_28543.t.cds1"/>
    <property type="gene ID" value="C.cajan_28543"/>
</dbReference>
<feature type="region of interest" description="Disordered" evidence="1">
    <location>
        <begin position="1"/>
        <end position="131"/>
    </location>
</feature>
<feature type="compositionally biased region" description="Basic and acidic residues" evidence="1">
    <location>
        <begin position="117"/>
        <end position="131"/>
    </location>
</feature>
<evidence type="ECO:0000313" key="3">
    <source>
        <dbReference type="EMBL" id="KYP49377.1"/>
    </source>
</evidence>
<gene>
    <name evidence="3" type="ORF">KK1_028920</name>
</gene>
<dbReference type="InterPro" id="IPR013087">
    <property type="entry name" value="Znf_C2H2_type"/>
</dbReference>